<dbReference type="Pfam" id="PF00067">
    <property type="entry name" value="p450"/>
    <property type="match status" value="1"/>
</dbReference>
<dbReference type="EMBL" id="CAJMWX010001317">
    <property type="protein sequence ID" value="CAE6480588.1"/>
    <property type="molecule type" value="Genomic_DNA"/>
</dbReference>
<keyword evidence="11" id="KW-1133">Transmembrane helix</keyword>
<feature type="binding site" description="axial binding residue" evidence="9">
    <location>
        <position position="441"/>
    </location>
    <ligand>
        <name>heme</name>
        <dbReference type="ChEBI" id="CHEBI:30413"/>
    </ligand>
    <ligandPart>
        <name>Fe</name>
        <dbReference type="ChEBI" id="CHEBI:18248"/>
    </ligandPart>
</feature>
<dbReference type="Proteomes" id="UP000663888">
    <property type="component" value="Unassembled WGS sequence"/>
</dbReference>
<evidence type="ECO:0000256" key="9">
    <source>
        <dbReference type="PIRSR" id="PIRSR602401-1"/>
    </source>
</evidence>
<dbReference type="GO" id="GO:0016705">
    <property type="term" value="F:oxidoreductase activity, acting on paired donors, with incorporation or reduction of molecular oxygen"/>
    <property type="evidence" value="ECO:0007669"/>
    <property type="project" value="InterPro"/>
</dbReference>
<evidence type="ECO:0000256" key="2">
    <source>
        <dbReference type="ARBA" id="ARBA00005179"/>
    </source>
</evidence>
<dbReference type="PROSITE" id="PS00086">
    <property type="entry name" value="CYTOCHROME_P450"/>
    <property type="match status" value="1"/>
</dbReference>
<comment type="pathway">
    <text evidence="2">Secondary metabolite biosynthesis.</text>
</comment>
<dbReference type="PANTHER" id="PTHR46300:SF7">
    <property type="entry name" value="P450, PUTATIVE (EUROFUNG)-RELATED"/>
    <property type="match status" value="1"/>
</dbReference>
<evidence type="ECO:0000313" key="12">
    <source>
        <dbReference type="EMBL" id="CAE6480588.1"/>
    </source>
</evidence>
<evidence type="ECO:0000256" key="5">
    <source>
        <dbReference type="ARBA" id="ARBA00022723"/>
    </source>
</evidence>
<dbReference type="InterPro" id="IPR017972">
    <property type="entry name" value="Cyt_P450_CS"/>
</dbReference>
<keyword evidence="8 10" id="KW-0503">Monooxygenase</keyword>
<evidence type="ECO:0000256" key="7">
    <source>
        <dbReference type="ARBA" id="ARBA00023004"/>
    </source>
</evidence>
<dbReference type="SUPFAM" id="SSF48264">
    <property type="entry name" value="Cytochrome P450"/>
    <property type="match status" value="1"/>
</dbReference>
<keyword evidence="6 10" id="KW-0560">Oxidoreductase</keyword>
<dbReference type="AlphaFoldDB" id="A0A8H3CEY9"/>
<evidence type="ECO:0000313" key="13">
    <source>
        <dbReference type="Proteomes" id="UP000663888"/>
    </source>
</evidence>
<evidence type="ECO:0000256" key="10">
    <source>
        <dbReference type="RuleBase" id="RU000461"/>
    </source>
</evidence>
<dbReference type="GO" id="GO:0020037">
    <property type="term" value="F:heme binding"/>
    <property type="evidence" value="ECO:0007669"/>
    <property type="project" value="InterPro"/>
</dbReference>
<evidence type="ECO:0000256" key="8">
    <source>
        <dbReference type="ARBA" id="ARBA00023033"/>
    </source>
</evidence>
<keyword evidence="7 9" id="KW-0408">Iron</keyword>
<dbReference type="GO" id="GO:0005506">
    <property type="term" value="F:iron ion binding"/>
    <property type="evidence" value="ECO:0007669"/>
    <property type="project" value="InterPro"/>
</dbReference>
<accession>A0A8H3CEY9</accession>
<protein>
    <recommendedName>
        <fullName evidence="14">O-methylsterigmatocystin oxidoreductase</fullName>
    </recommendedName>
</protein>
<evidence type="ECO:0000256" key="1">
    <source>
        <dbReference type="ARBA" id="ARBA00001971"/>
    </source>
</evidence>
<evidence type="ECO:0008006" key="14">
    <source>
        <dbReference type="Google" id="ProtNLM"/>
    </source>
</evidence>
<dbReference type="InterPro" id="IPR001128">
    <property type="entry name" value="Cyt_P450"/>
</dbReference>
<evidence type="ECO:0000256" key="11">
    <source>
        <dbReference type="SAM" id="Phobius"/>
    </source>
</evidence>
<keyword evidence="11" id="KW-0812">Transmembrane</keyword>
<name>A0A8H3CEY9_9AGAM</name>
<feature type="transmembrane region" description="Helical" evidence="11">
    <location>
        <begin position="306"/>
        <end position="330"/>
    </location>
</feature>
<evidence type="ECO:0000256" key="4">
    <source>
        <dbReference type="ARBA" id="ARBA00022617"/>
    </source>
</evidence>
<keyword evidence="11" id="KW-0472">Membrane</keyword>
<dbReference type="Gene3D" id="1.10.630.10">
    <property type="entry name" value="Cytochrome P450"/>
    <property type="match status" value="1"/>
</dbReference>
<evidence type="ECO:0000256" key="6">
    <source>
        <dbReference type="ARBA" id="ARBA00023002"/>
    </source>
</evidence>
<dbReference type="InterPro" id="IPR036396">
    <property type="entry name" value="Cyt_P450_sf"/>
</dbReference>
<feature type="transmembrane region" description="Helical" evidence="11">
    <location>
        <begin position="6"/>
        <end position="24"/>
    </location>
</feature>
<comment type="caution">
    <text evidence="12">The sequence shown here is derived from an EMBL/GenBank/DDBJ whole genome shotgun (WGS) entry which is preliminary data.</text>
</comment>
<dbReference type="GO" id="GO:0004497">
    <property type="term" value="F:monooxygenase activity"/>
    <property type="evidence" value="ECO:0007669"/>
    <property type="project" value="UniProtKB-KW"/>
</dbReference>
<dbReference type="CDD" id="cd11065">
    <property type="entry name" value="CYP64-like"/>
    <property type="match status" value="1"/>
</dbReference>
<reference evidence="12" key="1">
    <citation type="submission" date="2021-01" db="EMBL/GenBank/DDBJ databases">
        <authorList>
            <person name="Kaushik A."/>
        </authorList>
    </citation>
    <scope>NUCLEOTIDE SEQUENCE</scope>
    <source>
        <strain evidence="12">AG4-R118</strain>
    </source>
</reference>
<evidence type="ECO:0000256" key="3">
    <source>
        <dbReference type="ARBA" id="ARBA00010617"/>
    </source>
</evidence>
<keyword evidence="4 9" id="KW-0349">Heme</keyword>
<sequence length="513" mass="58382">MPETTIILYLCVVASIMIIFRQCWRDKWRHQAHRPPSPTSFPIIGNALSIPSGPQQFAFMELGKQLNSDILFLNIFGKQILVLNSVQAASELLDKRSAKYSDRDLGAMITDPSLMDWSANVLGARYGDLWRYYRRLLNNWLNAREVVQFHSLQQHQVRLLLQRLLKGTSSPNPFRQVRDEIRYTMACTMFQLAYGYRLQGPQDPWFQQARLTIHRLTEGPLVTNFLVNALPALVYVPKWFPGAGWKRIAKTWKNDKEKALNEPYEWTKSQLAAGVAEPSILSALLQEHKLVSNLSLEERDRRLKELAIIIYAGGTDTSASLLVSFVAAMVKNPIAQAKAQEELDRVLGPLTLPTPSDKERLPYVRNLIQEVMRIYPVIPSGVPHVCFEDDVYRGYKIPKGTAVAMSRDNTHYPDPEVFNPDRFLSPNVPLVPGFGWGRRKCPGTHLADDSAFLSIASMLSVYNFFKKKDVKGKEIEPNIECGSNALALELRPFAFEYEPRSDKHRQLILESAN</sequence>
<comment type="cofactor">
    <cofactor evidence="1 9">
        <name>heme</name>
        <dbReference type="ChEBI" id="CHEBI:30413"/>
    </cofactor>
</comment>
<dbReference type="InterPro" id="IPR002401">
    <property type="entry name" value="Cyt_P450_E_grp-I"/>
</dbReference>
<keyword evidence="5 9" id="KW-0479">Metal-binding</keyword>
<dbReference type="InterPro" id="IPR050364">
    <property type="entry name" value="Cytochrome_P450_fung"/>
</dbReference>
<dbReference type="PRINTS" id="PR00463">
    <property type="entry name" value="EP450I"/>
</dbReference>
<comment type="similarity">
    <text evidence="3 10">Belongs to the cytochrome P450 family.</text>
</comment>
<dbReference type="PANTHER" id="PTHR46300">
    <property type="entry name" value="P450, PUTATIVE (EUROFUNG)-RELATED-RELATED"/>
    <property type="match status" value="1"/>
</dbReference>
<organism evidence="12 13">
    <name type="scientific">Rhizoctonia solani</name>
    <dbReference type="NCBI Taxonomy" id="456999"/>
    <lineage>
        <taxon>Eukaryota</taxon>
        <taxon>Fungi</taxon>
        <taxon>Dikarya</taxon>
        <taxon>Basidiomycota</taxon>
        <taxon>Agaricomycotina</taxon>
        <taxon>Agaricomycetes</taxon>
        <taxon>Cantharellales</taxon>
        <taxon>Ceratobasidiaceae</taxon>
        <taxon>Rhizoctonia</taxon>
    </lineage>
</organism>
<gene>
    <name evidence="12" type="ORF">RDB_LOCUS124190</name>
</gene>
<proteinExistence type="inferred from homology"/>